<accession>A0ABW1R8B1</accession>
<proteinExistence type="predicted"/>
<gene>
    <name evidence="1" type="ORF">ACFP3T_10305</name>
</gene>
<dbReference type="RefSeq" id="WP_137639139.1">
    <property type="nucleotide sequence ID" value="NZ_BJDK01000003.1"/>
</dbReference>
<dbReference type="EMBL" id="JBHSSD010000042">
    <property type="protein sequence ID" value="MFC6165062.1"/>
    <property type="molecule type" value="Genomic_DNA"/>
</dbReference>
<keyword evidence="2" id="KW-1185">Reference proteome</keyword>
<dbReference type="Gene3D" id="3.30.160.250">
    <property type="match status" value="1"/>
</dbReference>
<dbReference type="Proteomes" id="UP001596253">
    <property type="component" value="Unassembled WGS sequence"/>
</dbReference>
<name>A0ABW1R8B1_9LACO</name>
<evidence type="ECO:0000313" key="2">
    <source>
        <dbReference type="Proteomes" id="UP001596253"/>
    </source>
</evidence>
<protein>
    <submittedName>
        <fullName evidence="1">Type II toxin-antitoxin system HicB family antitoxin</fullName>
    </submittedName>
</protein>
<sequence>MNDRFRVYPVNISYEPDDTDVPYLVTIPLFDGVTQGVSVADSMRMARDYIELVSCDWDPDDLPAGTTNLPVPLHPGDLVVLVGVDLNRYRQGIEVL</sequence>
<evidence type="ECO:0000313" key="1">
    <source>
        <dbReference type="EMBL" id="MFC6165062.1"/>
    </source>
</evidence>
<reference evidence="2" key="1">
    <citation type="journal article" date="2019" name="Int. J. Syst. Evol. Microbiol.">
        <title>The Global Catalogue of Microorganisms (GCM) 10K type strain sequencing project: providing services to taxonomists for standard genome sequencing and annotation.</title>
        <authorList>
            <consortium name="The Broad Institute Genomics Platform"/>
            <consortium name="The Broad Institute Genome Sequencing Center for Infectious Disease"/>
            <person name="Wu L."/>
            <person name="Ma J."/>
        </authorList>
    </citation>
    <scope>NUCLEOTIDE SEQUENCE [LARGE SCALE GENOMIC DNA]</scope>
    <source>
        <strain evidence="2">CCM 8932</strain>
    </source>
</reference>
<organism evidence="1 2">
    <name type="scientific">Lactiplantibacillus dongliensis</name>
    <dbReference type="NCBI Taxonomy" id="2559919"/>
    <lineage>
        <taxon>Bacteria</taxon>
        <taxon>Bacillati</taxon>
        <taxon>Bacillota</taxon>
        <taxon>Bacilli</taxon>
        <taxon>Lactobacillales</taxon>
        <taxon>Lactobacillaceae</taxon>
        <taxon>Lactiplantibacillus</taxon>
    </lineage>
</organism>
<comment type="caution">
    <text evidence="1">The sequence shown here is derived from an EMBL/GenBank/DDBJ whole genome shotgun (WGS) entry which is preliminary data.</text>
</comment>